<evidence type="ECO:0000313" key="3">
    <source>
        <dbReference type="Proteomes" id="UP000249949"/>
    </source>
</evidence>
<keyword evidence="1" id="KW-1133">Transmembrane helix</keyword>
<gene>
    <name evidence="2" type="ORF">NMSP_0036</name>
</gene>
<accession>A0A2Z2HHC4</accession>
<dbReference type="InterPro" id="IPR036390">
    <property type="entry name" value="WH_DNA-bd_sf"/>
</dbReference>
<protein>
    <submittedName>
        <fullName evidence="2">Uncharacterized protein</fullName>
    </submittedName>
</protein>
<reference evidence="2 3" key="1">
    <citation type="journal article" date="2017" name="Environ. Microbiol.">
        <title>Genome and epigenome of a novel marine Thaumarchaeota strain suggest viral infection, phosphorothioation DNA modification and multiple restriction systems.</title>
        <authorList>
            <person name="Ahlgren N.A."/>
            <person name="Chen Y."/>
            <person name="Needham D.M."/>
            <person name="Parada A.E."/>
            <person name="Sachdeva R."/>
            <person name="Trinh V."/>
            <person name="Chen T."/>
            <person name="Fuhrman J.A."/>
        </authorList>
    </citation>
    <scope>NUCLEOTIDE SEQUENCE [LARGE SCALE GENOMIC DNA]</scope>
    <source>
        <strain evidence="2 3">SPOT01</strain>
    </source>
</reference>
<dbReference type="SUPFAM" id="SSF46785">
    <property type="entry name" value="Winged helix' DNA-binding domain"/>
    <property type="match status" value="1"/>
</dbReference>
<keyword evidence="3" id="KW-1185">Reference proteome</keyword>
<name>A0A2Z2HHC4_9ARCH</name>
<sequence length="336" mass="37766">MSLLIEPIQSKKSLGDEGILFVRNDSIFDTMVKLPLLVASMIVVAALIPIQSSFSSPRDLDLIIYADGSTHVSTEIDVDPFLTDYEVNLFGNTIDNLVVIGDDGFLLDVDVIGDTALIQTFGSSVVTIEYDIHDLVSKQGRLWTFSLDSPSDFTLLLPKNSAIVGMTNLPLNMEIINEQNQLTLSSGSTEIDYFFSTNLISTPIEEIKSEEDNFLYAIAGGIAAIVLVSVIIFVRNKQKDVKTINEVVTIQKNNNLDLETIFKLKPDLREDDKELVKFIFDNNGEALESELRKNFLQPRTTMWRAVKRLEREGVIEIEKKDLQNLVKLRKNMEEDN</sequence>
<evidence type="ECO:0000313" key="2">
    <source>
        <dbReference type="EMBL" id="ARS63671.1"/>
    </source>
</evidence>
<dbReference type="KEGG" id="nct:NMSP_0036"/>
<organism evidence="2 3">
    <name type="scientific">Candidatus Nitrosomarinus catalinensis</name>
    <dbReference type="NCBI Taxonomy" id="1898749"/>
    <lineage>
        <taxon>Archaea</taxon>
        <taxon>Nitrososphaerota</taxon>
        <taxon>Nitrososphaeria</taxon>
        <taxon>Nitrosopumilales</taxon>
        <taxon>Nitrosopumilaceae</taxon>
        <taxon>Candidatus Nitrosomarinus</taxon>
    </lineage>
</organism>
<proteinExistence type="predicted"/>
<dbReference type="EMBL" id="CP021324">
    <property type="protein sequence ID" value="ARS63671.1"/>
    <property type="molecule type" value="Genomic_DNA"/>
</dbReference>
<feature type="transmembrane region" description="Helical" evidence="1">
    <location>
        <begin position="214"/>
        <end position="234"/>
    </location>
</feature>
<dbReference type="AlphaFoldDB" id="A0A2Z2HHC4"/>
<dbReference type="Proteomes" id="UP000249949">
    <property type="component" value="Chromosome"/>
</dbReference>
<dbReference type="OrthoDB" id="28494at2157"/>
<keyword evidence="1" id="KW-0472">Membrane</keyword>
<evidence type="ECO:0000256" key="1">
    <source>
        <dbReference type="SAM" id="Phobius"/>
    </source>
</evidence>
<keyword evidence="1" id="KW-0812">Transmembrane</keyword>